<keyword evidence="10 17" id="KW-0418">Kinase</keyword>
<dbReference type="PRINTS" id="PR00344">
    <property type="entry name" value="BCTRLSENSOR"/>
</dbReference>
<protein>
    <recommendedName>
        <fullName evidence="3">histidine kinase</fullName>
        <ecNumber evidence="3">2.7.13.3</ecNumber>
    </recommendedName>
</protein>
<evidence type="ECO:0000256" key="10">
    <source>
        <dbReference type="ARBA" id="ARBA00022777"/>
    </source>
</evidence>
<dbReference type="InterPro" id="IPR003660">
    <property type="entry name" value="HAMP_dom"/>
</dbReference>
<evidence type="ECO:0000259" key="16">
    <source>
        <dbReference type="PROSITE" id="PS50885"/>
    </source>
</evidence>
<dbReference type="Proteomes" id="UP000246569">
    <property type="component" value="Unassembled WGS sequence"/>
</dbReference>
<comment type="caution">
    <text evidence="17">The sequence shown here is derived from an EMBL/GenBank/DDBJ whole genome shotgun (WGS) entry which is preliminary data.</text>
</comment>
<feature type="domain" description="Histidine kinase" evidence="15">
    <location>
        <begin position="239"/>
        <end position="437"/>
    </location>
</feature>
<dbReference type="InterPro" id="IPR036097">
    <property type="entry name" value="HisK_dim/P_sf"/>
</dbReference>
<evidence type="ECO:0000256" key="9">
    <source>
        <dbReference type="ARBA" id="ARBA00022741"/>
    </source>
</evidence>
<dbReference type="PROSITE" id="PS50885">
    <property type="entry name" value="HAMP"/>
    <property type="match status" value="1"/>
</dbReference>
<evidence type="ECO:0000256" key="13">
    <source>
        <dbReference type="ARBA" id="ARBA00023012"/>
    </source>
</evidence>
<dbReference type="EMBL" id="QGTJ01000007">
    <property type="protein sequence ID" value="PWV60623.1"/>
    <property type="molecule type" value="Genomic_DNA"/>
</dbReference>
<evidence type="ECO:0000256" key="1">
    <source>
        <dbReference type="ARBA" id="ARBA00000085"/>
    </source>
</evidence>
<dbReference type="SMART" id="SM00387">
    <property type="entry name" value="HATPase_c"/>
    <property type="match status" value="1"/>
</dbReference>
<dbReference type="Pfam" id="PF00672">
    <property type="entry name" value="HAMP"/>
    <property type="match status" value="1"/>
</dbReference>
<dbReference type="RefSeq" id="WP_110019102.1">
    <property type="nucleotide sequence ID" value="NZ_QGTJ01000007.1"/>
</dbReference>
<evidence type="ECO:0000256" key="11">
    <source>
        <dbReference type="ARBA" id="ARBA00022840"/>
    </source>
</evidence>
<keyword evidence="8" id="KW-0812">Transmembrane</keyword>
<reference evidence="17 18" key="1">
    <citation type="submission" date="2018-05" db="EMBL/GenBank/DDBJ databases">
        <title>Genomic Encyclopedia of Type Strains, Phase IV (KMG-IV): sequencing the most valuable type-strain genomes for metagenomic binning, comparative biology and taxonomic classification.</title>
        <authorList>
            <person name="Goeker M."/>
        </authorList>
    </citation>
    <scope>NUCLEOTIDE SEQUENCE [LARGE SCALE GENOMIC DNA]</scope>
    <source>
        <strain evidence="17 18">DSM 23606</strain>
    </source>
</reference>
<dbReference type="InterPro" id="IPR036890">
    <property type="entry name" value="HATPase_C_sf"/>
</dbReference>
<keyword evidence="18" id="KW-1185">Reference proteome</keyword>
<proteinExistence type="predicted"/>
<dbReference type="SUPFAM" id="SSF47384">
    <property type="entry name" value="Homodimeric domain of signal transducing histidine kinase"/>
    <property type="match status" value="1"/>
</dbReference>
<comment type="subcellular location">
    <subcellularLocation>
        <location evidence="2">Cell inner membrane</location>
        <topology evidence="2">Multi-pass membrane protein</topology>
    </subcellularLocation>
</comment>
<dbReference type="CDD" id="cd06225">
    <property type="entry name" value="HAMP"/>
    <property type="match status" value="1"/>
</dbReference>
<dbReference type="PANTHER" id="PTHR44936">
    <property type="entry name" value="SENSOR PROTEIN CREC"/>
    <property type="match status" value="1"/>
</dbReference>
<keyword evidence="14" id="KW-0472">Membrane</keyword>
<dbReference type="CDD" id="cd00075">
    <property type="entry name" value="HATPase"/>
    <property type="match status" value="1"/>
</dbReference>
<dbReference type="EC" id="2.7.13.3" evidence="3"/>
<keyword evidence="12" id="KW-1133">Transmembrane helix</keyword>
<organism evidence="17 18">
    <name type="scientific">Plasticicumulans acidivorans</name>
    <dbReference type="NCBI Taxonomy" id="886464"/>
    <lineage>
        <taxon>Bacteria</taxon>
        <taxon>Pseudomonadati</taxon>
        <taxon>Pseudomonadota</taxon>
        <taxon>Gammaproteobacteria</taxon>
        <taxon>Candidatus Competibacteraceae</taxon>
        <taxon>Plasticicumulans</taxon>
    </lineage>
</organism>
<dbReference type="OrthoDB" id="9804645at2"/>
<dbReference type="PROSITE" id="PS50109">
    <property type="entry name" value="HIS_KIN"/>
    <property type="match status" value="1"/>
</dbReference>
<dbReference type="GO" id="GO:0005886">
    <property type="term" value="C:plasma membrane"/>
    <property type="evidence" value="ECO:0007669"/>
    <property type="project" value="UniProtKB-SubCell"/>
</dbReference>
<keyword evidence="5" id="KW-0997">Cell inner membrane</keyword>
<keyword evidence="4" id="KW-1003">Cell membrane</keyword>
<evidence type="ECO:0000256" key="7">
    <source>
        <dbReference type="ARBA" id="ARBA00022679"/>
    </source>
</evidence>
<dbReference type="InterPro" id="IPR050980">
    <property type="entry name" value="2C_sensor_his_kinase"/>
</dbReference>
<dbReference type="AlphaFoldDB" id="A0A317MTF2"/>
<dbReference type="Gene3D" id="1.10.287.130">
    <property type="match status" value="1"/>
</dbReference>
<dbReference type="InterPro" id="IPR005467">
    <property type="entry name" value="His_kinase_dom"/>
</dbReference>
<evidence type="ECO:0000256" key="4">
    <source>
        <dbReference type="ARBA" id="ARBA00022475"/>
    </source>
</evidence>
<accession>A0A317MTF2</accession>
<evidence type="ECO:0000256" key="8">
    <source>
        <dbReference type="ARBA" id="ARBA00022692"/>
    </source>
</evidence>
<dbReference type="Pfam" id="PF02518">
    <property type="entry name" value="HATPase_c"/>
    <property type="match status" value="1"/>
</dbReference>
<dbReference type="InterPro" id="IPR004358">
    <property type="entry name" value="Sig_transdc_His_kin-like_C"/>
</dbReference>
<comment type="catalytic activity">
    <reaction evidence="1">
        <text>ATP + protein L-histidine = ADP + protein N-phospho-L-histidine.</text>
        <dbReference type="EC" id="2.7.13.3"/>
    </reaction>
</comment>
<dbReference type="Gene3D" id="3.30.565.10">
    <property type="entry name" value="Histidine kinase-like ATPase, C-terminal domain"/>
    <property type="match status" value="1"/>
</dbReference>
<keyword evidence="6" id="KW-0597">Phosphoprotein</keyword>
<evidence type="ECO:0000256" key="6">
    <source>
        <dbReference type="ARBA" id="ARBA00022553"/>
    </source>
</evidence>
<gene>
    <name evidence="17" type="ORF">C7443_107198</name>
</gene>
<dbReference type="Pfam" id="PF00512">
    <property type="entry name" value="HisKA"/>
    <property type="match status" value="1"/>
</dbReference>
<evidence type="ECO:0000259" key="15">
    <source>
        <dbReference type="PROSITE" id="PS50109"/>
    </source>
</evidence>
<keyword evidence="7" id="KW-0808">Transferase</keyword>
<keyword evidence="13" id="KW-0902">Two-component regulatory system</keyword>
<dbReference type="CDD" id="cd00082">
    <property type="entry name" value="HisKA"/>
    <property type="match status" value="1"/>
</dbReference>
<dbReference type="GO" id="GO:0005524">
    <property type="term" value="F:ATP binding"/>
    <property type="evidence" value="ECO:0007669"/>
    <property type="project" value="UniProtKB-KW"/>
</dbReference>
<dbReference type="SMART" id="SM00304">
    <property type="entry name" value="HAMP"/>
    <property type="match status" value="1"/>
</dbReference>
<evidence type="ECO:0000256" key="2">
    <source>
        <dbReference type="ARBA" id="ARBA00004429"/>
    </source>
</evidence>
<keyword evidence="9" id="KW-0547">Nucleotide-binding</keyword>
<dbReference type="InterPro" id="IPR003661">
    <property type="entry name" value="HisK_dim/P_dom"/>
</dbReference>
<sequence length="439" mass="47795">MPRSLFGRLLFLLCVGLLVSQSIALTLLLRDRGASLYHVLVADSSERIAATVELLDDFDAGDRERLANALDLPPLRLRLDLPWTDLPADQSSQAVALRRLLHQQLGAARPVYVSLYRPQDGGLRPQPPSFFIQVGLNDGGIASFLHELPPLLAARPVSLLLSLGAAMSVVLMVSLLAVRGLTQPLAQLAKAARELGDNLDRPPLTERGALEVREATRAFNEMQARLRRQREDRDHLLAAVAHDLKTPIARMRLRAELLDDAGTREHLGVDLAELEATVADTLDLLRAGRGEAFSPLDVSALVEAICEDTIEAGETVSFDGTPSAPLTVRPRALRRCLQNLIDNALRYAKTVEVRLDDSPQQLMIRVLDRGPGLPADVLEAVFEPFRRVEHSRSRATGGSGLGLSIARAIARAHGGDVTLRNREGGGLEARLILPRTASN</sequence>
<keyword evidence="11" id="KW-0067">ATP-binding</keyword>
<dbReference type="SUPFAM" id="SSF55874">
    <property type="entry name" value="ATPase domain of HSP90 chaperone/DNA topoisomerase II/histidine kinase"/>
    <property type="match status" value="1"/>
</dbReference>
<evidence type="ECO:0000313" key="17">
    <source>
        <dbReference type="EMBL" id="PWV60623.1"/>
    </source>
</evidence>
<name>A0A317MTF2_9GAMM</name>
<dbReference type="InterPro" id="IPR003594">
    <property type="entry name" value="HATPase_dom"/>
</dbReference>
<dbReference type="PANTHER" id="PTHR44936:SF5">
    <property type="entry name" value="SENSOR HISTIDINE KINASE ENVZ"/>
    <property type="match status" value="1"/>
</dbReference>
<evidence type="ECO:0000313" key="18">
    <source>
        <dbReference type="Proteomes" id="UP000246569"/>
    </source>
</evidence>
<evidence type="ECO:0000256" key="3">
    <source>
        <dbReference type="ARBA" id="ARBA00012438"/>
    </source>
</evidence>
<feature type="domain" description="HAMP" evidence="16">
    <location>
        <begin position="179"/>
        <end position="231"/>
    </location>
</feature>
<dbReference type="GO" id="GO:0000155">
    <property type="term" value="F:phosphorelay sensor kinase activity"/>
    <property type="evidence" value="ECO:0007669"/>
    <property type="project" value="InterPro"/>
</dbReference>
<evidence type="ECO:0000256" key="5">
    <source>
        <dbReference type="ARBA" id="ARBA00022519"/>
    </source>
</evidence>
<evidence type="ECO:0000256" key="14">
    <source>
        <dbReference type="ARBA" id="ARBA00023136"/>
    </source>
</evidence>
<dbReference type="SMART" id="SM00388">
    <property type="entry name" value="HisKA"/>
    <property type="match status" value="1"/>
</dbReference>
<evidence type="ECO:0000256" key="12">
    <source>
        <dbReference type="ARBA" id="ARBA00022989"/>
    </source>
</evidence>